<dbReference type="STRING" id="84645.A0A498M368"/>
<feature type="region of interest" description="Disordered" evidence="1">
    <location>
        <begin position="1"/>
        <end position="56"/>
    </location>
</feature>
<sequence length="66" mass="6456">MALSPGRVAPGTRGGPRGLDARSVSPAGGPPPRLTGARLESSSTGSSFPADSAKPVPLAVVSLDSM</sequence>
<organism evidence="2 3">
    <name type="scientific">Labeo rohita</name>
    <name type="common">Indian major carp</name>
    <name type="synonym">Cyprinus rohita</name>
    <dbReference type="NCBI Taxonomy" id="84645"/>
    <lineage>
        <taxon>Eukaryota</taxon>
        <taxon>Metazoa</taxon>
        <taxon>Chordata</taxon>
        <taxon>Craniata</taxon>
        <taxon>Vertebrata</taxon>
        <taxon>Euteleostomi</taxon>
        <taxon>Actinopterygii</taxon>
        <taxon>Neopterygii</taxon>
        <taxon>Teleostei</taxon>
        <taxon>Ostariophysi</taxon>
        <taxon>Cypriniformes</taxon>
        <taxon>Cyprinidae</taxon>
        <taxon>Labeoninae</taxon>
        <taxon>Labeonini</taxon>
        <taxon>Labeo</taxon>
    </lineage>
</organism>
<evidence type="ECO:0000313" key="2">
    <source>
        <dbReference type="EMBL" id="RXN14991.1"/>
    </source>
</evidence>
<evidence type="ECO:0000313" key="3">
    <source>
        <dbReference type="Proteomes" id="UP000290572"/>
    </source>
</evidence>
<name>A0A498M368_LABRO</name>
<protein>
    <submittedName>
        <fullName evidence="2">Basic proline-rich</fullName>
    </submittedName>
</protein>
<feature type="compositionally biased region" description="Polar residues" evidence="1">
    <location>
        <begin position="40"/>
        <end position="49"/>
    </location>
</feature>
<gene>
    <name evidence="2" type="ORF">ROHU_028313</name>
</gene>
<reference evidence="2" key="1">
    <citation type="submission" date="2018-03" db="EMBL/GenBank/DDBJ databases">
        <title>Draft genome sequence of Rohu Carp (Labeo rohita).</title>
        <authorList>
            <person name="Das P."/>
            <person name="Kushwaha B."/>
            <person name="Joshi C.G."/>
            <person name="Kumar D."/>
            <person name="Nagpure N.S."/>
            <person name="Sahoo L."/>
            <person name="Das S.P."/>
            <person name="Bit A."/>
            <person name="Patnaik S."/>
            <person name="Meher P.K."/>
            <person name="Jayasankar P."/>
            <person name="Koringa P.G."/>
            <person name="Patel N.V."/>
            <person name="Hinsu A.T."/>
            <person name="Kumar R."/>
            <person name="Pandey M."/>
            <person name="Agarwal S."/>
            <person name="Srivastava S."/>
            <person name="Singh M."/>
            <person name="Iquebal M.A."/>
            <person name="Jaiswal S."/>
            <person name="Angadi U.B."/>
            <person name="Kumar N."/>
            <person name="Raza M."/>
            <person name="Shah T.M."/>
            <person name="Rai A."/>
            <person name="Jena J.K."/>
        </authorList>
    </citation>
    <scope>NUCLEOTIDE SEQUENCE [LARGE SCALE GENOMIC DNA]</scope>
    <source>
        <strain evidence="2">DASCIFA01</strain>
        <tissue evidence="2">Testis</tissue>
    </source>
</reference>
<keyword evidence="3" id="KW-1185">Reference proteome</keyword>
<proteinExistence type="predicted"/>
<comment type="caution">
    <text evidence="2">The sequence shown here is derived from an EMBL/GenBank/DDBJ whole genome shotgun (WGS) entry which is preliminary data.</text>
</comment>
<dbReference type="EMBL" id="QBIY01012866">
    <property type="protein sequence ID" value="RXN14991.1"/>
    <property type="molecule type" value="Genomic_DNA"/>
</dbReference>
<evidence type="ECO:0000256" key="1">
    <source>
        <dbReference type="SAM" id="MobiDB-lite"/>
    </source>
</evidence>
<dbReference type="Proteomes" id="UP000290572">
    <property type="component" value="Unassembled WGS sequence"/>
</dbReference>
<accession>A0A498M368</accession>
<dbReference type="AlphaFoldDB" id="A0A498M368"/>